<keyword evidence="6" id="KW-0813">Transport</keyword>
<sequence>MTARATTAMDPATLIGILLALIGLLVAVILEGGNPLAFLNLPSFFIVFVGTAGVTMASVRLKGFASVPRLIVKGLKSARGMDGSEVVGTLVRLAERARREGLLAIEEDLAEVPDPFLRKGLQMVVDGTDPEVVRDVLRADIDGMAERHRRGYTMFLTAGGFSPTLGIIGTVMGLVHVLEQLADPNELGPSIAVAFIATLYGVAAANVFYLPMANKLKALSEEELELRELAVDGILAIQAGENPRIIGEKLASYLPPAKPKPERQASADSAAAVAAEEPA</sequence>
<evidence type="ECO:0000256" key="2">
    <source>
        <dbReference type="ARBA" id="ARBA00022475"/>
    </source>
</evidence>
<comment type="caution">
    <text evidence="10">The sequence shown here is derived from an EMBL/GenBank/DDBJ whole genome shotgun (WGS) entry which is preliminary data.</text>
</comment>
<proteinExistence type="inferred from homology"/>
<keyword evidence="6" id="KW-0653">Protein transport</keyword>
<evidence type="ECO:0000256" key="4">
    <source>
        <dbReference type="ARBA" id="ARBA00022989"/>
    </source>
</evidence>
<reference evidence="10 11" key="1">
    <citation type="submission" date="2018-07" db="EMBL/GenBank/DDBJ databases">
        <title>High-quality-draft genome sequence of Gaiella occulta.</title>
        <authorList>
            <person name="Severino R."/>
            <person name="Froufe H.J.C."/>
            <person name="Rainey F.A."/>
            <person name="Barroso C."/>
            <person name="Albuquerque L."/>
            <person name="Lobo-Da-Cunha A."/>
            <person name="Da Costa M.S."/>
            <person name="Egas C."/>
        </authorList>
    </citation>
    <scope>NUCLEOTIDE SEQUENCE [LARGE SCALE GENOMIC DNA]</scope>
    <source>
        <strain evidence="10 11">F2-233</strain>
    </source>
</reference>
<keyword evidence="2" id="KW-1003">Cell membrane</keyword>
<feature type="region of interest" description="Disordered" evidence="7">
    <location>
        <begin position="257"/>
        <end position="279"/>
    </location>
</feature>
<evidence type="ECO:0000256" key="1">
    <source>
        <dbReference type="ARBA" id="ARBA00004651"/>
    </source>
</evidence>
<evidence type="ECO:0000256" key="3">
    <source>
        <dbReference type="ARBA" id="ARBA00022692"/>
    </source>
</evidence>
<dbReference type="InterPro" id="IPR047055">
    <property type="entry name" value="MotA-like"/>
</dbReference>
<dbReference type="AlphaFoldDB" id="A0A7M2Z0Q1"/>
<dbReference type="GO" id="GO:0071978">
    <property type="term" value="P:bacterial-type flagellum-dependent swarming motility"/>
    <property type="evidence" value="ECO:0007669"/>
    <property type="project" value="InterPro"/>
</dbReference>
<evidence type="ECO:0000256" key="5">
    <source>
        <dbReference type="ARBA" id="ARBA00023136"/>
    </source>
</evidence>
<name>A0A7M2Z0Q1_9ACTN</name>
<dbReference type="GO" id="GO:0006935">
    <property type="term" value="P:chemotaxis"/>
    <property type="evidence" value="ECO:0007669"/>
    <property type="project" value="InterPro"/>
</dbReference>
<feature type="transmembrane region" description="Helical" evidence="8">
    <location>
        <begin position="36"/>
        <end position="59"/>
    </location>
</feature>
<feature type="transmembrane region" description="Helical" evidence="8">
    <location>
        <begin position="190"/>
        <end position="210"/>
    </location>
</feature>
<dbReference type="GO" id="GO:0005886">
    <property type="term" value="C:plasma membrane"/>
    <property type="evidence" value="ECO:0007669"/>
    <property type="project" value="UniProtKB-SubCell"/>
</dbReference>
<dbReference type="NCBIfam" id="NF006583">
    <property type="entry name" value="PRK09109.1"/>
    <property type="match status" value="1"/>
</dbReference>
<dbReference type="EMBL" id="QQZY01000001">
    <property type="protein sequence ID" value="RDI75988.1"/>
    <property type="molecule type" value="Genomic_DNA"/>
</dbReference>
<evidence type="ECO:0000313" key="10">
    <source>
        <dbReference type="EMBL" id="RDI75988.1"/>
    </source>
</evidence>
<dbReference type="PANTHER" id="PTHR30433">
    <property type="entry name" value="CHEMOTAXIS PROTEIN MOTA"/>
    <property type="match status" value="1"/>
</dbReference>
<protein>
    <submittedName>
        <fullName evidence="10">Flagellar motor component</fullName>
    </submittedName>
</protein>
<comment type="similarity">
    <text evidence="6">Belongs to the exbB/tolQ family.</text>
</comment>
<feature type="transmembrane region" description="Helical" evidence="8">
    <location>
        <begin position="154"/>
        <end position="178"/>
    </location>
</feature>
<keyword evidence="11" id="KW-1185">Reference proteome</keyword>
<keyword evidence="3 8" id="KW-0812">Transmembrane</keyword>
<feature type="compositionally biased region" description="Low complexity" evidence="7">
    <location>
        <begin position="266"/>
        <end position="279"/>
    </location>
</feature>
<dbReference type="GO" id="GO:0015031">
    <property type="term" value="P:protein transport"/>
    <property type="evidence" value="ECO:0007669"/>
    <property type="project" value="UniProtKB-KW"/>
</dbReference>
<comment type="subcellular location">
    <subcellularLocation>
        <location evidence="1">Cell membrane</location>
        <topology evidence="1">Multi-pass membrane protein</topology>
    </subcellularLocation>
    <subcellularLocation>
        <location evidence="6">Membrane</location>
        <topology evidence="6">Multi-pass membrane protein</topology>
    </subcellularLocation>
</comment>
<dbReference type="InterPro" id="IPR002898">
    <property type="entry name" value="MotA_ExbB_proton_chnl"/>
</dbReference>
<keyword evidence="10" id="KW-0282">Flagellum</keyword>
<dbReference type="Pfam" id="PF01618">
    <property type="entry name" value="MotA_ExbB"/>
    <property type="match status" value="1"/>
</dbReference>
<feature type="transmembrane region" description="Helical" evidence="8">
    <location>
        <begin position="12"/>
        <end position="30"/>
    </location>
</feature>
<keyword evidence="10" id="KW-0969">Cilium</keyword>
<evidence type="ECO:0000256" key="6">
    <source>
        <dbReference type="RuleBase" id="RU004057"/>
    </source>
</evidence>
<organism evidence="10 11">
    <name type="scientific">Gaiella occulta</name>
    <dbReference type="NCBI Taxonomy" id="1002870"/>
    <lineage>
        <taxon>Bacteria</taxon>
        <taxon>Bacillati</taxon>
        <taxon>Actinomycetota</taxon>
        <taxon>Thermoleophilia</taxon>
        <taxon>Gaiellales</taxon>
        <taxon>Gaiellaceae</taxon>
        <taxon>Gaiella</taxon>
    </lineage>
</organism>
<keyword evidence="5 8" id="KW-0472">Membrane</keyword>
<keyword evidence="10" id="KW-0966">Cell projection</keyword>
<evidence type="ECO:0000259" key="9">
    <source>
        <dbReference type="Pfam" id="PF01618"/>
    </source>
</evidence>
<accession>A0A7M2Z0Q1</accession>
<evidence type="ECO:0000256" key="7">
    <source>
        <dbReference type="SAM" id="MobiDB-lite"/>
    </source>
</evidence>
<dbReference type="Proteomes" id="UP000254134">
    <property type="component" value="Unassembled WGS sequence"/>
</dbReference>
<keyword evidence="4 8" id="KW-1133">Transmembrane helix</keyword>
<reference evidence="11" key="2">
    <citation type="journal article" date="2019" name="MicrobiologyOpen">
        <title>High-quality draft genome sequence of Gaiella occulta isolated from a 150 meter deep mineral water borehole and comparison with the genome sequences of other deep-branching lineages of the phylum Actinobacteria.</title>
        <authorList>
            <person name="Severino R."/>
            <person name="Froufe H.J.C."/>
            <person name="Barroso C."/>
            <person name="Albuquerque L."/>
            <person name="Lobo-da-Cunha A."/>
            <person name="da Costa M.S."/>
            <person name="Egas C."/>
        </authorList>
    </citation>
    <scope>NUCLEOTIDE SEQUENCE [LARGE SCALE GENOMIC DNA]</scope>
    <source>
        <strain evidence="11">F2-233</strain>
    </source>
</reference>
<evidence type="ECO:0000313" key="11">
    <source>
        <dbReference type="Proteomes" id="UP000254134"/>
    </source>
</evidence>
<gene>
    <name evidence="10" type="ORF">Gocc_0407</name>
</gene>
<feature type="domain" description="MotA/TolQ/ExbB proton channel" evidence="9">
    <location>
        <begin position="111"/>
        <end position="228"/>
    </location>
</feature>
<evidence type="ECO:0000256" key="8">
    <source>
        <dbReference type="SAM" id="Phobius"/>
    </source>
</evidence>